<dbReference type="InterPro" id="IPR031100">
    <property type="entry name" value="LOG_fam"/>
</dbReference>
<reference evidence="5" key="1">
    <citation type="journal article" date="2019" name="Int. J. Syst. Evol. Microbiol.">
        <title>The Global Catalogue of Microorganisms (GCM) 10K type strain sequencing project: providing services to taxonomists for standard genome sequencing and annotation.</title>
        <authorList>
            <consortium name="The Broad Institute Genomics Platform"/>
            <consortium name="The Broad Institute Genome Sequencing Center for Infectious Disease"/>
            <person name="Wu L."/>
            <person name="Ma J."/>
        </authorList>
    </citation>
    <scope>NUCLEOTIDE SEQUENCE [LARGE SCALE GENOMIC DNA]</scope>
    <source>
        <strain evidence="5">KCTC 52344</strain>
    </source>
</reference>
<sequence length="193" mass="21211">MKSILVYCGANYGKNPAYRETAKTLGTRLATDGIKLIYGGGSVGLMGVVADAVLASGGHVVGVIPDFLVKMEVGHKSLSEMHNVESMHERKALMEKLCDGIITLPGGYGSIDELFEILTWAQLGLHKKPIGILNVNGFYDFLLKQLDVMVEEGFLKQESRDLLLVSDNVADLLHKMENFVPIPHQKWLKRGDT</sequence>
<dbReference type="EMBL" id="JBHULC010000038">
    <property type="protein sequence ID" value="MFD2523592.1"/>
    <property type="molecule type" value="Genomic_DNA"/>
</dbReference>
<dbReference type="NCBIfam" id="TIGR00730">
    <property type="entry name" value="Rossman fold protein, TIGR00730 family"/>
    <property type="match status" value="1"/>
</dbReference>
<dbReference type="Pfam" id="PF03641">
    <property type="entry name" value="Lysine_decarbox"/>
    <property type="match status" value="1"/>
</dbReference>
<keyword evidence="3" id="KW-0378">Hydrolase</keyword>
<keyword evidence="3" id="KW-0203">Cytokinin biosynthesis</keyword>
<dbReference type="Gene3D" id="3.40.50.450">
    <property type="match status" value="1"/>
</dbReference>
<dbReference type="RefSeq" id="WP_340233610.1">
    <property type="nucleotide sequence ID" value="NZ_JBBEWC010000001.1"/>
</dbReference>
<evidence type="ECO:0000256" key="1">
    <source>
        <dbReference type="ARBA" id="ARBA00000274"/>
    </source>
</evidence>
<dbReference type="Proteomes" id="UP001597510">
    <property type="component" value="Unassembled WGS sequence"/>
</dbReference>
<dbReference type="SUPFAM" id="SSF102405">
    <property type="entry name" value="MCP/YpsA-like"/>
    <property type="match status" value="1"/>
</dbReference>
<proteinExistence type="inferred from homology"/>
<protein>
    <recommendedName>
        <fullName evidence="3">Cytokinin riboside 5'-monophosphate phosphoribohydrolase</fullName>
        <ecNumber evidence="3">3.2.2.n1</ecNumber>
    </recommendedName>
</protein>
<name>A0ABW5JE29_9BACT</name>
<evidence type="ECO:0000313" key="4">
    <source>
        <dbReference type="EMBL" id="MFD2523592.1"/>
    </source>
</evidence>
<evidence type="ECO:0000256" key="2">
    <source>
        <dbReference type="ARBA" id="ARBA00006763"/>
    </source>
</evidence>
<organism evidence="4 5">
    <name type="scientific">Emticicia soli</name>
    <dbReference type="NCBI Taxonomy" id="2027878"/>
    <lineage>
        <taxon>Bacteria</taxon>
        <taxon>Pseudomonadati</taxon>
        <taxon>Bacteroidota</taxon>
        <taxon>Cytophagia</taxon>
        <taxon>Cytophagales</taxon>
        <taxon>Leadbetterellaceae</taxon>
        <taxon>Emticicia</taxon>
    </lineage>
</organism>
<gene>
    <name evidence="4" type="ORF">ACFSR2_22020</name>
</gene>
<dbReference type="PANTHER" id="PTHR31223">
    <property type="entry name" value="LOG FAMILY PROTEIN YJL055W"/>
    <property type="match status" value="1"/>
</dbReference>
<accession>A0ABW5JE29</accession>
<comment type="catalytic activity">
    <reaction evidence="1">
        <text>AMP + H2O = D-ribose 5-phosphate + adenine</text>
        <dbReference type="Rhea" id="RHEA:20129"/>
        <dbReference type="ChEBI" id="CHEBI:15377"/>
        <dbReference type="ChEBI" id="CHEBI:16708"/>
        <dbReference type="ChEBI" id="CHEBI:78346"/>
        <dbReference type="ChEBI" id="CHEBI:456215"/>
        <dbReference type="EC" id="3.2.2.4"/>
    </reaction>
</comment>
<evidence type="ECO:0000313" key="5">
    <source>
        <dbReference type="Proteomes" id="UP001597510"/>
    </source>
</evidence>
<comment type="caution">
    <text evidence="4">The sequence shown here is derived from an EMBL/GenBank/DDBJ whole genome shotgun (WGS) entry which is preliminary data.</text>
</comment>
<dbReference type="EC" id="3.2.2.n1" evidence="3"/>
<dbReference type="PANTHER" id="PTHR31223:SF70">
    <property type="entry name" value="LOG FAMILY PROTEIN YJL055W"/>
    <property type="match status" value="1"/>
</dbReference>
<evidence type="ECO:0000256" key="3">
    <source>
        <dbReference type="RuleBase" id="RU363015"/>
    </source>
</evidence>
<dbReference type="InterPro" id="IPR005269">
    <property type="entry name" value="LOG"/>
</dbReference>
<comment type="similarity">
    <text evidence="2 3">Belongs to the LOG family.</text>
</comment>
<keyword evidence="5" id="KW-1185">Reference proteome</keyword>